<dbReference type="SUPFAM" id="SSF88723">
    <property type="entry name" value="PIN domain-like"/>
    <property type="match status" value="1"/>
</dbReference>
<dbReference type="eggNOG" id="COG5573">
    <property type="taxonomic scope" value="Bacteria"/>
</dbReference>
<dbReference type="GO" id="GO:0000287">
    <property type="term" value="F:magnesium ion binding"/>
    <property type="evidence" value="ECO:0007669"/>
    <property type="project" value="UniProtKB-UniRule"/>
</dbReference>
<dbReference type="Proteomes" id="UP000025229">
    <property type="component" value="Plasmid 2"/>
</dbReference>
<comment type="cofactor">
    <cofactor evidence="6">
        <name>Mg(2+)</name>
        <dbReference type="ChEBI" id="CHEBI:18420"/>
    </cofactor>
</comment>
<evidence type="ECO:0000256" key="4">
    <source>
        <dbReference type="ARBA" id="ARBA00022801"/>
    </source>
</evidence>
<feature type="domain" description="PIN" evidence="7">
    <location>
        <begin position="4"/>
        <end position="120"/>
    </location>
</feature>
<dbReference type="GO" id="GO:0016787">
    <property type="term" value="F:hydrolase activity"/>
    <property type="evidence" value="ECO:0007669"/>
    <property type="project" value="UniProtKB-KW"/>
</dbReference>
<dbReference type="InterPro" id="IPR002716">
    <property type="entry name" value="PIN_dom"/>
</dbReference>
<evidence type="ECO:0000313" key="10">
    <source>
        <dbReference type="Proteomes" id="UP000025229"/>
    </source>
</evidence>
<dbReference type="GO" id="GO:0090729">
    <property type="term" value="F:toxin activity"/>
    <property type="evidence" value="ECO:0007669"/>
    <property type="project" value="UniProtKB-KW"/>
</dbReference>
<dbReference type="EC" id="3.1.-.-" evidence="6"/>
<feature type="binding site" evidence="6">
    <location>
        <position position="101"/>
    </location>
    <ligand>
        <name>Mg(2+)</name>
        <dbReference type="ChEBI" id="CHEBI:18420"/>
    </ligand>
</feature>
<dbReference type="PATRIC" id="fig|42256.3.peg.3106"/>
<dbReference type="CDD" id="cd18692">
    <property type="entry name" value="PIN_VapC-like"/>
    <property type="match status" value="1"/>
</dbReference>
<evidence type="ECO:0000313" key="8">
    <source>
        <dbReference type="EMBL" id="AHY48340.1"/>
    </source>
</evidence>
<keyword evidence="8" id="KW-0614">Plasmid</keyword>
<evidence type="ECO:0000256" key="6">
    <source>
        <dbReference type="HAMAP-Rule" id="MF_00265"/>
    </source>
</evidence>
<proteinExistence type="inferred from homology"/>
<feature type="binding site" evidence="6">
    <location>
        <position position="6"/>
    </location>
    <ligand>
        <name>Mg(2+)</name>
        <dbReference type="ChEBI" id="CHEBI:18420"/>
    </ligand>
</feature>
<keyword evidence="4 6" id="KW-0378">Hydrolase</keyword>
<reference evidence="8 10" key="1">
    <citation type="submission" date="2014-03" db="EMBL/GenBank/DDBJ databases">
        <title>Complete genome sequence of the Radio-Resistant Rubrobacter radiotolerans RSPS-4.</title>
        <authorList>
            <person name="Egas C.C."/>
            <person name="Barroso C.C."/>
            <person name="Froufe H.J.C."/>
            <person name="Pacheco J.J."/>
            <person name="Albuquerque L.L."/>
            <person name="da Costa M.M.S."/>
        </authorList>
    </citation>
    <scope>NUCLEOTIDE SEQUENCE [LARGE SCALE GENOMIC DNA]</scope>
    <source>
        <strain evidence="8 10">RSPS-4</strain>
        <plasmid evidence="8 10">2</plasmid>
    </source>
</reference>
<dbReference type="RefSeq" id="WP_041339125.1">
    <property type="nucleotide sequence ID" value="NZ_CP007516.1"/>
</dbReference>
<evidence type="ECO:0000313" key="9">
    <source>
        <dbReference type="EMBL" id="MDX5895477.1"/>
    </source>
</evidence>
<evidence type="ECO:0000259" key="7">
    <source>
        <dbReference type="Pfam" id="PF01850"/>
    </source>
</evidence>
<dbReference type="EMBL" id="CP007516">
    <property type="protein sequence ID" value="AHY48340.1"/>
    <property type="molecule type" value="Genomic_DNA"/>
</dbReference>
<dbReference type="Gene3D" id="3.40.50.1010">
    <property type="entry name" value="5'-nuclease"/>
    <property type="match status" value="1"/>
</dbReference>
<comment type="function">
    <text evidence="6">Toxic component of a toxin-antitoxin (TA) system. An RNase.</text>
</comment>
<geneLocation type="plasmid" evidence="8">
    <name>2</name>
</geneLocation>
<dbReference type="HOGENOM" id="CLU_128080_0_0_11"/>
<keyword evidence="1 6" id="KW-1277">Toxin-antitoxin system</keyword>
<keyword evidence="5 6" id="KW-0460">Magnesium</keyword>
<accession>A0A023X8H3</accession>
<comment type="similarity">
    <text evidence="6">Belongs to the PINc/VapC protein family.</text>
</comment>
<evidence type="ECO:0000256" key="3">
    <source>
        <dbReference type="ARBA" id="ARBA00022723"/>
    </source>
</evidence>
<evidence type="ECO:0000256" key="2">
    <source>
        <dbReference type="ARBA" id="ARBA00022722"/>
    </source>
</evidence>
<name>A0A023X8H3_RUBRA</name>
<dbReference type="Pfam" id="PF01850">
    <property type="entry name" value="PIN"/>
    <property type="match status" value="1"/>
</dbReference>
<evidence type="ECO:0000256" key="1">
    <source>
        <dbReference type="ARBA" id="ARBA00022649"/>
    </source>
</evidence>
<dbReference type="GO" id="GO:0004540">
    <property type="term" value="F:RNA nuclease activity"/>
    <property type="evidence" value="ECO:0007669"/>
    <property type="project" value="InterPro"/>
</dbReference>
<dbReference type="EMBL" id="JAWXXX010000003">
    <property type="protein sequence ID" value="MDX5895477.1"/>
    <property type="molecule type" value="Genomic_DNA"/>
</dbReference>
<organism evidence="8 10">
    <name type="scientific">Rubrobacter radiotolerans</name>
    <name type="common">Arthrobacter radiotolerans</name>
    <dbReference type="NCBI Taxonomy" id="42256"/>
    <lineage>
        <taxon>Bacteria</taxon>
        <taxon>Bacillati</taxon>
        <taxon>Actinomycetota</taxon>
        <taxon>Rubrobacteria</taxon>
        <taxon>Rubrobacterales</taxon>
        <taxon>Rubrobacteraceae</taxon>
        <taxon>Rubrobacter</taxon>
    </lineage>
</organism>
<sequence>MKRFVDTNVLVYAYDRSAGEKHRAARALVEELWRTGEGCLSVQVLQEFYVSVTRKVRRPVSREEATGMVEDFLSWTVHSPLGRDVVHAAELGRRESLSFWDAMILTSARTLGCGVLLSEDLNPGQSYDGVKVVNPLRRESE</sequence>
<dbReference type="AlphaFoldDB" id="A0A023X8H3"/>
<keyword evidence="2 6" id="KW-0540">Nuclease</keyword>
<dbReference type="InterPro" id="IPR029060">
    <property type="entry name" value="PIN-like_dom_sf"/>
</dbReference>
<reference evidence="9" key="2">
    <citation type="submission" date="2023-11" db="EMBL/GenBank/DDBJ databases">
        <title>MicrobeMod: A computational toolkit for identifying prokaryotic methylation and restriction-modification with nanopore sequencing.</title>
        <authorList>
            <person name="Crits-Christoph A."/>
            <person name="Kang S.C."/>
            <person name="Lee H."/>
            <person name="Ostrov N."/>
        </authorList>
    </citation>
    <scope>NUCLEOTIDE SEQUENCE</scope>
    <source>
        <strain evidence="9">ATCC 51242</strain>
    </source>
</reference>
<evidence type="ECO:0000256" key="5">
    <source>
        <dbReference type="ARBA" id="ARBA00022842"/>
    </source>
</evidence>
<dbReference type="Proteomes" id="UP001281130">
    <property type="component" value="Unassembled WGS sequence"/>
</dbReference>
<gene>
    <name evidence="6" type="primary">vapC</name>
    <name evidence="8" type="ORF">RradSPS_3057</name>
    <name evidence="9" type="ORF">SIL72_15725</name>
</gene>
<keyword evidence="6" id="KW-0800">Toxin</keyword>
<keyword evidence="10" id="KW-1185">Reference proteome</keyword>
<keyword evidence="3 6" id="KW-0479">Metal-binding</keyword>
<dbReference type="OrthoDB" id="9792015at2"/>
<dbReference type="InterPro" id="IPR022907">
    <property type="entry name" value="VapC_family"/>
</dbReference>
<protein>
    <recommendedName>
        <fullName evidence="6">Ribonuclease VapC</fullName>
        <shortName evidence="6">RNase VapC</shortName>
        <ecNumber evidence="6">3.1.-.-</ecNumber>
    </recommendedName>
    <alternativeName>
        <fullName evidence="6">Toxin VapC</fullName>
    </alternativeName>
</protein>
<dbReference type="KEGG" id="rrd:RradSPS_3057"/>
<dbReference type="HAMAP" id="MF_00265">
    <property type="entry name" value="VapC_Nob1"/>
    <property type="match status" value="1"/>
</dbReference>